<dbReference type="GO" id="GO:0008270">
    <property type="term" value="F:zinc ion binding"/>
    <property type="evidence" value="ECO:0007669"/>
    <property type="project" value="UniProtKB-KW"/>
</dbReference>
<dbReference type="InterPro" id="IPR008913">
    <property type="entry name" value="Znf_CHY"/>
</dbReference>
<dbReference type="SUPFAM" id="SSF57850">
    <property type="entry name" value="RING/U-box"/>
    <property type="match status" value="1"/>
</dbReference>
<evidence type="ECO:0000259" key="6">
    <source>
        <dbReference type="PROSITE" id="PS51266"/>
    </source>
</evidence>
<dbReference type="SUPFAM" id="SSF161245">
    <property type="entry name" value="Zinc hairpin stack"/>
    <property type="match status" value="1"/>
</dbReference>
<dbReference type="EMBL" id="HBNR01045191">
    <property type="protein sequence ID" value="CAE4606101.1"/>
    <property type="molecule type" value="Transcribed_RNA"/>
</dbReference>
<organism evidence="8">
    <name type="scientific">Alexandrium monilatum</name>
    <dbReference type="NCBI Taxonomy" id="311494"/>
    <lineage>
        <taxon>Eukaryota</taxon>
        <taxon>Sar</taxon>
        <taxon>Alveolata</taxon>
        <taxon>Dinophyceae</taxon>
        <taxon>Gonyaulacales</taxon>
        <taxon>Pyrocystaceae</taxon>
        <taxon>Alexandrium</taxon>
    </lineage>
</organism>
<evidence type="ECO:0000256" key="3">
    <source>
        <dbReference type="ARBA" id="ARBA00022833"/>
    </source>
</evidence>
<evidence type="ECO:0008006" key="9">
    <source>
        <dbReference type="Google" id="ProtNLM"/>
    </source>
</evidence>
<reference evidence="8" key="1">
    <citation type="submission" date="2021-01" db="EMBL/GenBank/DDBJ databases">
        <authorList>
            <person name="Corre E."/>
            <person name="Pelletier E."/>
            <person name="Niang G."/>
            <person name="Scheremetjew M."/>
            <person name="Finn R."/>
            <person name="Kale V."/>
            <person name="Holt S."/>
            <person name="Cochrane G."/>
            <person name="Meng A."/>
            <person name="Brown T."/>
            <person name="Cohen L."/>
        </authorList>
    </citation>
    <scope>NUCLEOTIDE SEQUENCE</scope>
    <source>
        <strain evidence="8">CCMP3105</strain>
    </source>
</reference>
<feature type="domain" description="CTCHY-type" evidence="7">
    <location>
        <begin position="86"/>
        <end position="151"/>
    </location>
</feature>
<name>A0A7S4R7P8_9DINO</name>
<dbReference type="PROSITE" id="PS51270">
    <property type="entry name" value="ZF_CTCHY"/>
    <property type="match status" value="1"/>
</dbReference>
<dbReference type="InterPro" id="IPR001841">
    <property type="entry name" value="Znf_RING"/>
</dbReference>
<dbReference type="GO" id="GO:0005634">
    <property type="term" value="C:nucleus"/>
    <property type="evidence" value="ECO:0007669"/>
    <property type="project" value="TreeGrafter"/>
</dbReference>
<dbReference type="InterPro" id="IPR039512">
    <property type="entry name" value="RCHY1_zinc-ribbon"/>
</dbReference>
<proteinExistence type="predicted"/>
<accession>A0A7S4R7P8</accession>
<feature type="domain" description="CHY-type" evidence="6">
    <location>
        <begin position="11"/>
        <end position="84"/>
    </location>
</feature>
<dbReference type="Pfam" id="PF14634">
    <property type="entry name" value="zf-RING_5"/>
    <property type="match status" value="1"/>
</dbReference>
<evidence type="ECO:0000256" key="2">
    <source>
        <dbReference type="ARBA" id="ARBA00022771"/>
    </source>
</evidence>
<dbReference type="Pfam" id="PF05495">
    <property type="entry name" value="zf-CHY"/>
    <property type="match status" value="1"/>
</dbReference>
<evidence type="ECO:0000256" key="4">
    <source>
        <dbReference type="PROSITE-ProRule" id="PRU00601"/>
    </source>
</evidence>
<dbReference type="InterPro" id="IPR037274">
    <property type="entry name" value="Znf_CHY_sf"/>
</dbReference>
<keyword evidence="3" id="KW-0862">Zinc</keyword>
<sequence length="263" mass="29785">MSSVETSTSRVRLPGQGCRHYRRRCCIVAPCCGEAFWCRHCHNDAKASSGCNAHEIDRTQIREVVCQACFTLQPTGPGCRACGQVFGTYFCKDCNFWDDDGIEKQVFHCDKCGICRVGGRENYFHCDACGSCYPNEIRNSHRCVENAMHQNCPVCLQDLFQSTTQVTILQCGHTIHQDCLRELQLSCAGLQSLRCPICSASLHAYEELWMELDRWVAETPMPAEYRRTRIGIICNDCQQVSSVPLHVVGLRCPHCRSYNTRRA</sequence>
<dbReference type="InterPro" id="IPR017921">
    <property type="entry name" value="Znf_CTCHY"/>
</dbReference>
<dbReference type="GO" id="GO:0006511">
    <property type="term" value="P:ubiquitin-dependent protein catabolic process"/>
    <property type="evidence" value="ECO:0007669"/>
    <property type="project" value="TreeGrafter"/>
</dbReference>
<protein>
    <recommendedName>
        <fullName evidence="9">RING finger and CHY zinc finger domain-containing protein 1</fullName>
    </recommendedName>
</protein>
<dbReference type="Gene3D" id="3.30.40.10">
    <property type="entry name" value="Zinc/RING finger domain, C3HC4 (zinc finger)"/>
    <property type="match status" value="1"/>
</dbReference>
<evidence type="ECO:0000313" key="8">
    <source>
        <dbReference type="EMBL" id="CAE4606101.1"/>
    </source>
</evidence>
<dbReference type="PROSITE" id="PS50089">
    <property type="entry name" value="ZF_RING_2"/>
    <property type="match status" value="1"/>
</dbReference>
<dbReference type="PANTHER" id="PTHR21319">
    <property type="entry name" value="RING FINGER AND CHY ZINC FINGER DOMAIN-CONTAINING PROTEIN 1"/>
    <property type="match status" value="1"/>
</dbReference>
<dbReference type="InterPro" id="IPR013083">
    <property type="entry name" value="Znf_RING/FYVE/PHD"/>
</dbReference>
<dbReference type="GO" id="GO:0016567">
    <property type="term" value="P:protein ubiquitination"/>
    <property type="evidence" value="ECO:0007669"/>
    <property type="project" value="TreeGrafter"/>
</dbReference>
<dbReference type="PANTHER" id="PTHR21319:SF53">
    <property type="entry name" value="RING FINGER AND CHY ZINC FINGER DOMAIN-CONTAINING PROTEIN 1"/>
    <property type="match status" value="1"/>
</dbReference>
<dbReference type="SUPFAM" id="SSF161219">
    <property type="entry name" value="CHY zinc finger-like"/>
    <property type="match status" value="1"/>
</dbReference>
<dbReference type="InterPro" id="IPR037275">
    <property type="entry name" value="Znf_CTCHY_sf"/>
</dbReference>
<evidence type="ECO:0000259" key="5">
    <source>
        <dbReference type="PROSITE" id="PS50089"/>
    </source>
</evidence>
<feature type="domain" description="RING-type" evidence="5">
    <location>
        <begin position="152"/>
        <end position="199"/>
    </location>
</feature>
<evidence type="ECO:0000259" key="7">
    <source>
        <dbReference type="PROSITE" id="PS51270"/>
    </source>
</evidence>
<dbReference type="PROSITE" id="PS51266">
    <property type="entry name" value="ZF_CHY"/>
    <property type="match status" value="1"/>
</dbReference>
<gene>
    <name evidence="8" type="ORF">AMON00008_LOCUS31445</name>
</gene>
<evidence type="ECO:0000256" key="1">
    <source>
        <dbReference type="ARBA" id="ARBA00022723"/>
    </source>
</evidence>
<dbReference type="Pfam" id="PF14599">
    <property type="entry name" value="zinc_ribbon_6"/>
    <property type="match status" value="1"/>
</dbReference>
<dbReference type="AlphaFoldDB" id="A0A7S4R7P8"/>
<keyword evidence="2 4" id="KW-0863">Zinc-finger</keyword>
<dbReference type="Gene3D" id="2.20.28.10">
    <property type="match status" value="1"/>
</dbReference>
<dbReference type="GO" id="GO:0061630">
    <property type="term" value="F:ubiquitin protein ligase activity"/>
    <property type="evidence" value="ECO:0007669"/>
    <property type="project" value="TreeGrafter"/>
</dbReference>
<keyword evidence="1" id="KW-0479">Metal-binding</keyword>
<dbReference type="SMART" id="SM00184">
    <property type="entry name" value="RING"/>
    <property type="match status" value="1"/>
</dbReference>